<dbReference type="AlphaFoldDB" id="A0A7Y8VPZ8"/>
<gene>
    <name evidence="2" type="ORF">HW270_00215</name>
</gene>
<organism evidence="2 3">
    <name type="scientific">Mogibacterium timidum</name>
    <dbReference type="NCBI Taxonomy" id="35519"/>
    <lineage>
        <taxon>Bacteria</taxon>
        <taxon>Bacillati</taxon>
        <taxon>Bacillota</taxon>
        <taxon>Clostridia</taxon>
        <taxon>Peptostreptococcales</taxon>
        <taxon>Anaerovoracaceae</taxon>
        <taxon>Mogibacterium</taxon>
    </lineage>
</organism>
<dbReference type="Gene3D" id="3.40.50.720">
    <property type="entry name" value="NAD(P)-binding Rossmann-like Domain"/>
    <property type="match status" value="1"/>
</dbReference>
<dbReference type="Proteomes" id="UP000526307">
    <property type="component" value="Unassembled WGS sequence"/>
</dbReference>
<dbReference type="GO" id="GO:0008641">
    <property type="term" value="F:ubiquitin-like modifier activating enzyme activity"/>
    <property type="evidence" value="ECO:0007669"/>
    <property type="project" value="InterPro"/>
</dbReference>
<dbReference type="InterPro" id="IPR045886">
    <property type="entry name" value="ThiF/MoeB/HesA"/>
</dbReference>
<evidence type="ECO:0000313" key="2">
    <source>
        <dbReference type="EMBL" id="NWO22514.1"/>
    </source>
</evidence>
<dbReference type="CDD" id="cd00755">
    <property type="entry name" value="YgdL_like"/>
    <property type="match status" value="1"/>
</dbReference>
<dbReference type="InterPro" id="IPR000594">
    <property type="entry name" value="ThiF_NAD_FAD-bd"/>
</dbReference>
<dbReference type="PANTHER" id="PTHR43267">
    <property type="entry name" value="TRNA THREONYLCARBAMOYLADENOSINE DEHYDRATASE"/>
    <property type="match status" value="1"/>
</dbReference>
<keyword evidence="3" id="KW-1185">Reference proteome</keyword>
<dbReference type="GO" id="GO:0061503">
    <property type="term" value="F:tRNA threonylcarbamoyladenosine dehydratase"/>
    <property type="evidence" value="ECO:0007669"/>
    <property type="project" value="TreeGrafter"/>
</dbReference>
<dbReference type="PANTHER" id="PTHR43267:SF1">
    <property type="entry name" value="TRNA THREONYLCARBAMOYLADENOSINE DEHYDRATASE"/>
    <property type="match status" value="1"/>
</dbReference>
<dbReference type="GO" id="GO:0061504">
    <property type="term" value="P:cyclic threonylcarbamoyladenosine biosynthetic process"/>
    <property type="evidence" value="ECO:0007669"/>
    <property type="project" value="TreeGrafter"/>
</dbReference>
<protein>
    <submittedName>
        <fullName evidence="2">tRNA threonylcarbamoyladenosine dehydratase</fullName>
    </submittedName>
</protein>
<name>A0A7Y8VPZ8_9FIRM</name>
<dbReference type="RefSeq" id="WP_178978034.1">
    <property type="nucleotide sequence ID" value="NZ_CAUVNY010000008.1"/>
</dbReference>
<dbReference type="EMBL" id="JABXYR010000001">
    <property type="protein sequence ID" value="NWO22514.1"/>
    <property type="molecule type" value="Genomic_DNA"/>
</dbReference>
<dbReference type="FunFam" id="3.40.50.720:FF:000141">
    <property type="entry name" value="tRNA threonylcarbamoyladenosine dehydratase"/>
    <property type="match status" value="1"/>
</dbReference>
<evidence type="ECO:0000259" key="1">
    <source>
        <dbReference type="Pfam" id="PF00899"/>
    </source>
</evidence>
<accession>A0A7Y8VPZ8</accession>
<comment type="caution">
    <text evidence="2">The sequence shown here is derived from an EMBL/GenBank/DDBJ whole genome shotgun (WGS) entry which is preliminary data.</text>
</comment>
<evidence type="ECO:0000313" key="3">
    <source>
        <dbReference type="Proteomes" id="UP000526307"/>
    </source>
</evidence>
<sequence>MLNQFSRSELIYGREAIERLKRSRVAVFGVGGVGGYVVEALVRSGVGTLDIIDNDDVSLTNINRQIIATHETIGMSKVDLCETRIHQIKPDCIVNKHKVFYLPETSETFDFSDYDYVVDAIDTVSAKLDIIEKCKTFNIPIISSMGCGNRIDPTRLEIADISKTHMDPLAKVIRKGLKGRRINHVKVVFSTEAPIVPIVSDGEQTGSTGAAGRQTPGSTPFVPAAAGLIIASEVVRDLTDYQTINHLKGPAKR</sequence>
<dbReference type="InterPro" id="IPR035985">
    <property type="entry name" value="Ubiquitin-activating_enz"/>
</dbReference>
<feature type="domain" description="THIF-type NAD/FAD binding fold" evidence="1">
    <location>
        <begin position="11"/>
        <end position="243"/>
    </location>
</feature>
<proteinExistence type="predicted"/>
<dbReference type="SUPFAM" id="SSF69572">
    <property type="entry name" value="Activating enzymes of the ubiquitin-like proteins"/>
    <property type="match status" value="1"/>
</dbReference>
<dbReference type="Pfam" id="PF00899">
    <property type="entry name" value="ThiF"/>
    <property type="match status" value="1"/>
</dbReference>
<reference evidence="2 3" key="1">
    <citation type="submission" date="2020-06" db="EMBL/GenBank/DDBJ databases">
        <title>Mogibacterium timidum strain W9173 genomic sequence.</title>
        <authorList>
            <person name="Wade W.G."/>
            <person name="Johnston C.D."/>
            <person name="Chen T."/>
            <person name="Dewhirst F.E."/>
        </authorList>
    </citation>
    <scope>NUCLEOTIDE SEQUENCE [LARGE SCALE GENOMIC DNA]</scope>
    <source>
        <strain evidence="2 3">W9173</strain>
    </source>
</reference>